<accession>A0ABY1SCB2</accession>
<evidence type="ECO:0000313" key="3">
    <source>
        <dbReference type="Proteomes" id="UP000196803"/>
    </source>
</evidence>
<evidence type="ECO:0000313" key="2">
    <source>
        <dbReference type="EMBL" id="SMR95565.1"/>
    </source>
</evidence>
<keyword evidence="3" id="KW-1185">Reference proteome</keyword>
<sequence length="408" mass="47104">MKKVFLQFGSGLGPMSRSLPIAEGLQREGYIVKYFGFENAKPYMNKIGIEELSENFNIKDIKKGVQTPNWYCAEQFWEIIGYGNMEWVEKKVEELIEYLKDFSPDFIISDLGILSCIAARIMDIPLIAITQSCYHPNIAFGRIRWWEEEQNLKFTLTEKLNNYFKKKGVSQLNSFEEIFTGSLTIIPSFPEFDPINNPSEFNTYYVGPILWDPLDMAKEEYIKLFNRDKNKPTIFCYTARFYDNVGESGIIIFKTLLSALKKFDANIIFSTGSDSDRKIAKEILNSYGIDEEKFSIIDWVPMGIAYGNSDVVIHHGGHGSCLGQFLYEVPSLIIPTHTEREYNARICTNMGVSKFIKREDIEKADILAEIVEILTNSSFKERLHFWHTKLNEYNFTGVNKVLELIQKL</sequence>
<protein>
    <submittedName>
        <fullName evidence="2">UDP:flavonoid glycosyltransferase YjiC, YdhE family</fullName>
    </submittedName>
</protein>
<dbReference type="PANTHER" id="PTHR21015">
    <property type="entry name" value="UDP-N-ACETYLGLUCOSAMINE--N-ACETYLMURAMYL-(PENTAPEPTIDE) PYROPHOSPHORYL-UNDECAPRENOL N-ACETYLGLUCOSAMINE TRANSFERASE 1"/>
    <property type="match status" value="1"/>
</dbReference>
<dbReference type="PANTHER" id="PTHR21015:SF22">
    <property type="entry name" value="GLYCOSYLTRANSFERASE"/>
    <property type="match status" value="1"/>
</dbReference>
<proteinExistence type="predicted"/>
<reference evidence="2 3" key="1">
    <citation type="submission" date="2017-05" db="EMBL/GenBank/DDBJ databases">
        <authorList>
            <person name="Varghese N."/>
            <person name="Submissions S."/>
        </authorList>
    </citation>
    <scope>NUCLEOTIDE SEQUENCE [LARGE SCALE GENOMIC DNA]</scope>
    <source>
        <strain evidence="2 3">MACB1020</strain>
    </source>
</reference>
<dbReference type="RefSeq" id="WP_015907019.1">
    <property type="nucleotide sequence ID" value="NZ_FUZJ01000001.1"/>
</dbReference>
<comment type="caution">
    <text evidence="2">The sequence shown here is derived from an EMBL/GenBank/DDBJ whole genome shotgun (WGS) entry which is preliminary data.</text>
</comment>
<name>A0ABY1SCB2_CALBS</name>
<dbReference type="GeneID" id="31771781"/>
<dbReference type="InterPro" id="IPR010610">
    <property type="entry name" value="EryCIII-like_C"/>
</dbReference>
<dbReference type="Pfam" id="PF06722">
    <property type="entry name" value="EryCIII-like_C"/>
    <property type="match status" value="1"/>
</dbReference>
<dbReference type="SUPFAM" id="SSF53756">
    <property type="entry name" value="UDP-Glycosyltransferase/glycogen phosphorylase"/>
    <property type="match status" value="1"/>
</dbReference>
<evidence type="ECO:0000259" key="1">
    <source>
        <dbReference type="Pfam" id="PF06722"/>
    </source>
</evidence>
<organism evidence="2 3">
    <name type="scientific">Caldicellulosiruptor bescii</name>
    <name type="common">Anaerocellum thermophilum</name>
    <dbReference type="NCBI Taxonomy" id="31899"/>
    <lineage>
        <taxon>Bacteria</taxon>
        <taxon>Bacillati</taxon>
        <taxon>Bacillota</taxon>
        <taxon>Bacillota incertae sedis</taxon>
        <taxon>Caldicellulosiruptorales</taxon>
        <taxon>Caldicellulosiruptoraceae</taxon>
        <taxon>Caldicellulosiruptor</taxon>
    </lineage>
</organism>
<dbReference type="EMBL" id="FXXC01000001">
    <property type="protein sequence ID" value="SMR95565.1"/>
    <property type="molecule type" value="Genomic_DNA"/>
</dbReference>
<feature type="domain" description="Erythromycin biosynthesis protein CIII-like C-terminal" evidence="1">
    <location>
        <begin position="256"/>
        <end position="381"/>
    </location>
</feature>
<dbReference type="Proteomes" id="UP000196803">
    <property type="component" value="Unassembled WGS sequence"/>
</dbReference>
<dbReference type="Gene3D" id="3.40.50.2000">
    <property type="entry name" value="Glycogen Phosphorylase B"/>
    <property type="match status" value="2"/>
</dbReference>
<gene>
    <name evidence="2" type="ORF">SAMN05216240_2691</name>
</gene>